<sequence>MNCQDIIDNLEAYIQNELGEKEAKEIEKHLAECSDCFNEYTQIKNTINLIKKAYDKIEMPQELRNLSLAPKRNKGKKHYFSIKKAAIAIACVFALLLGAILIPNTIFTQKVSAGDYRDGFTLTPLSYDSTGVKPDSEFVLDSKKDITLSYLEENLSIDGEPNPIISENGKNSFKIKPSKKFEENRLYTFRIKSSDRSDITWTFQTSATFKILGSFPGNKTTDVPVNSGIEIYFSHEEFENVDKYFEISPKVEGRFERHKKAVVFVPKGLKEGTVYTVKIKKGLKLNGTDYTLADDFEFQFETTSTSNKEDPMFIYYDRTVFEYTPKENPTLSIEYYSPKKIKEPVNVKTTIYAYKDVDSFIQALENKFAAEEMSWAYRSYSKTPVSVEGLEKIIEFEQEIDLNSGPLHVKLPDPLPQGFYIADSKWKESNFQTFIQVTDIGMYITKSSKKTLMWLHDLDSKASINNAKISVVGTNIVYNTDKEGIAYFDTPIGNNEKDNIYYKIETQDNKHSVLLVPSKSYNIYAEENANMYWHFIQLDRSLYKPDDTVNFWGMIKNRYSSEKIDSLVIEVDEGYSYIQRYYDYRLEGKGIIGYYPANVSPLVSHEISAKDGIFSGSFRLPNLDPGGYQLTVKKGEEIVASSYIQIQNYTKPAFELNISKDKEAVFPGKEVNFTIKGSFFEGTAVPDLEIMYSIDNYISDAGYIEKTVTTDSSGSVVVKYVPEPGQNVQGEQYINIRAHAAKPEIGEISGSTDVRVFVNDIDVKLESELKNQKGVVTANVNKIVLDRINNGTAKDSNDYLGDPVGGKTLTGTVYKHTWLKIEDGEYYDYINKITQKRYRYEEKKEVFTRITMTTDANGKATASFDAPSLKDGFYTAEFTCTDNSGRNMRFSCNFGDYSDQYFYEYDSYYLDGGKERYKLNEKVDLTFKKGKDILPDGNYLFIKSQNGIMDFEVSNSPNYSFVLEDKYLPNVCVTGVYFNGLTYVQSEEYNAVLDPEEKSLAIEAELDKTSYRPGDEVTVKISAKDKSGKPTKAFVNISVVDEAMFKLNEQYIETLHTLYSIVPSGIDYSYKSHINSDFVENGVVKVRFSDRAGGGSAKFKTEKNLVIRFNEPIFASYDLESAETRSDFKDTAYFNTITLNDEGYGELTFKIPDNITQWRVTLSGVTTDLLAGSNTVSLDVTLPFFINYTLNSTYLAGDKPVLGVTAYGNDLNKDEKVFFEVYDAQNKKLIAKGDGKAFERVNISLPELSEGKKEIIISASTSNGLKDSLKHSFDVVKTYHEIEEALYYDLKPGLKVKGGNKGITKLIFADKGKGMYLSELYNLMYTSGNRIDQKFTVQKASELINKYFDLSDIENSAQFNASDYQREDGGLAILPYSNSDLDISAKLSSLLKDKVNVFKLREYFYTKLYDDSPGLKGNALYGLAVLKEPVLLDLDKAAEVENASVKDLLYIALAYCELGELPKADRIFVERIAPHIKGFKPYYRINTGKDNDDILECTALAAVLSSKLDKPHKSSFYKYCVEHSSKHITTYIEKIMYIEEEIKKANSGPVSFSYTLNGKQYTESLDNGRIFTLTVPSENVKNLAIDSVMGEISVVSIFKKSLTSTVKTYANLTVNKSYCNTKGNGATTHFSQSDIVKVTITWNADTKALDGTYQITDYLPSGLRPIDNPISMGVDININEISYMESDGQKVTFYVNKEQKDKTLTYYARVISPGTYKAESTIIQSVSSKESMNMSETYTIEIK</sequence>
<keyword evidence="8" id="KW-1185">Reference proteome</keyword>
<dbReference type="Pfam" id="PF13205">
    <property type="entry name" value="Big_5"/>
    <property type="match status" value="1"/>
</dbReference>
<dbReference type="OrthoDB" id="9767116at2"/>
<keyword evidence="4" id="KW-0812">Transmembrane</keyword>
<reference evidence="8" key="1">
    <citation type="submission" date="2011-12" db="EMBL/GenBank/DDBJ databases">
        <title>Complete sequence of Clostridium clariflavum DSM 19732.</title>
        <authorList>
            <consortium name="US DOE Joint Genome Institute"/>
            <person name="Lucas S."/>
            <person name="Han J."/>
            <person name="Lapidus A."/>
            <person name="Cheng J.-F."/>
            <person name="Goodwin L."/>
            <person name="Pitluck S."/>
            <person name="Peters L."/>
            <person name="Teshima H."/>
            <person name="Detter J.C."/>
            <person name="Han C."/>
            <person name="Tapia R."/>
            <person name="Land M."/>
            <person name="Hauser L."/>
            <person name="Kyrpides N."/>
            <person name="Ivanova N."/>
            <person name="Pagani I."/>
            <person name="Kitzmiller T."/>
            <person name="Lynd L."/>
            <person name="Izquierdo J."/>
            <person name="Woyke T."/>
        </authorList>
    </citation>
    <scope>NUCLEOTIDE SEQUENCE [LARGE SCALE GENOMIC DNA]</scope>
    <source>
        <strain evidence="8">DSM 19732 / NBRC 101661 / EBR45</strain>
    </source>
</reference>
<dbReference type="RefSeq" id="WP_014254364.1">
    <property type="nucleotide sequence ID" value="NC_016627.1"/>
</dbReference>
<dbReference type="InterPro" id="IPR041246">
    <property type="entry name" value="Bact_MG10"/>
</dbReference>
<dbReference type="Pfam" id="PF13490">
    <property type="entry name" value="zf-HC2"/>
    <property type="match status" value="1"/>
</dbReference>
<dbReference type="InterPro" id="IPR051802">
    <property type="entry name" value="YfhM-like"/>
</dbReference>
<dbReference type="GO" id="GO:0004866">
    <property type="term" value="F:endopeptidase inhibitor activity"/>
    <property type="evidence" value="ECO:0007669"/>
    <property type="project" value="InterPro"/>
</dbReference>
<evidence type="ECO:0000256" key="4">
    <source>
        <dbReference type="SAM" id="Phobius"/>
    </source>
</evidence>
<dbReference type="SMART" id="SM01360">
    <property type="entry name" value="A2M"/>
    <property type="match status" value="1"/>
</dbReference>
<reference evidence="7 8" key="2">
    <citation type="journal article" date="2012" name="Stand. Genomic Sci.">
        <title>Complete Genome Sequence of Clostridium clariflavum DSM 19732.</title>
        <authorList>
            <person name="Izquierdo J.A."/>
            <person name="Goodwin L."/>
            <person name="Davenport K.W."/>
            <person name="Teshima H."/>
            <person name="Bruce D."/>
            <person name="Detter C."/>
            <person name="Tapia R."/>
            <person name="Han S."/>
            <person name="Land M."/>
            <person name="Hauser L."/>
            <person name="Jeffries C.D."/>
            <person name="Han J."/>
            <person name="Pitluck S."/>
            <person name="Nolan M."/>
            <person name="Chen A."/>
            <person name="Huntemann M."/>
            <person name="Mavromatis K."/>
            <person name="Mikhailova N."/>
            <person name="Liolios K."/>
            <person name="Woyke T."/>
            <person name="Lynd L.R."/>
        </authorList>
    </citation>
    <scope>NUCLEOTIDE SEQUENCE [LARGE SCALE GENOMIC DNA]</scope>
    <source>
        <strain evidence="8">DSM 19732 / NBRC 101661 / EBR45</strain>
    </source>
</reference>
<dbReference type="STRING" id="720554.Clocl_1071"/>
<evidence type="ECO:0000256" key="1">
    <source>
        <dbReference type="ARBA" id="ARBA00022729"/>
    </source>
</evidence>
<protein>
    <recommendedName>
        <fullName evidence="3">Anti-sigma-W factor RsiW</fullName>
    </recommendedName>
</protein>
<feature type="domain" description="Alpha-2-macroglobulin" evidence="6">
    <location>
        <begin position="1131"/>
        <end position="1221"/>
    </location>
</feature>
<evidence type="ECO:0000259" key="6">
    <source>
        <dbReference type="SMART" id="SM01360"/>
    </source>
</evidence>
<keyword evidence="4" id="KW-0472">Membrane</keyword>
<dbReference type="Gene3D" id="2.60.40.1930">
    <property type="match status" value="1"/>
</dbReference>
<gene>
    <name evidence="7" type="ordered locus">Clocl_1071</name>
</gene>
<proteinExistence type="inferred from homology"/>
<dbReference type="SMART" id="SM01359">
    <property type="entry name" value="A2M_N_2"/>
    <property type="match status" value="1"/>
</dbReference>
<dbReference type="InterPro" id="IPR001599">
    <property type="entry name" value="Macroglobln_a2"/>
</dbReference>
<dbReference type="eggNOG" id="COG2373">
    <property type="taxonomic scope" value="Bacteria"/>
</dbReference>
<feature type="transmembrane region" description="Helical" evidence="4">
    <location>
        <begin position="85"/>
        <end position="102"/>
    </location>
</feature>
<accession>G8LXN5</accession>
<dbReference type="PANTHER" id="PTHR40094">
    <property type="entry name" value="ALPHA-2-MACROGLOBULIN HOMOLOG"/>
    <property type="match status" value="1"/>
</dbReference>
<keyword evidence="1" id="KW-0732">Signal</keyword>
<dbReference type="InterPro" id="IPR011625">
    <property type="entry name" value="A2M_N_BRD"/>
</dbReference>
<dbReference type="KEGG" id="ccl:Clocl_1071"/>
<dbReference type="EMBL" id="CP003065">
    <property type="protein sequence ID" value="AEV67746.1"/>
    <property type="molecule type" value="Genomic_DNA"/>
</dbReference>
<evidence type="ECO:0000313" key="7">
    <source>
        <dbReference type="EMBL" id="AEV67746.1"/>
    </source>
</evidence>
<dbReference type="InterPro" id="IPR027383">
    <property type="entry name" value="Znf_put"/>
</dbReference>
<name>G8LXN5_ACECE</name>
<evidence type="ECO:0000256" key="2">
    <source>
        <dbReference type="ARBA" id="ARBA00024353"/>
    </source>
</evidence>
<organism evidence="7 8">
    <name type="scientific">Acetivibrio clariflavus (strain DSM 19732 / NBRC 101661 / EBR45)</name>
    <name type="common">Clostridium clariflavum</name>
    <dbReference type="NCBI Taxonomy" id="720554"/>
    <lineage>
        <taxon>Bacteria</taxon>
        <taxon>Bacillati</taxon>
        <taxon>Bacillota</taxon>
        <taxon>Clostridia</taxon>
        <taxon>Eubacteriales</taxon>
        <taxon>Oscillospiraceae</taxon>
        <taxon>Acetivibrio</taxon>
    </lineage>
</organism>
<evidence type="ECO:0000259" key="5">
    <source>
        <dbReference type="SMART" id="SM01359"/>
    </source>
</evidence>
<dbReference type="HOGENOM" id="CLU_242327_0_0_9"/>
<dbReference type="Pfam" id="PF00207">
    <property type="entry name" value="A2M"/>
    <property type="match status" value="1"/>
</dbReference>
<dbReference type="Pfam" id="PF07703">
    <property type="entry name" value="A2M_BRD"/>
    <property type="match status" value="1"/>
</dbReference>
<evidence type="ECO:0000256" key="3">
    <source>
        <dbReference type="ARBA" id="ARBA00024438"/>
    </source>
</evidence>
<dbReference type="Pfam" id="PF17973">
    <property type="entry name" value="bMG10"/>
    <property type="match status" value="1"/>
</dbReference>
<dbReference type="Proteomes" id="UP000005435">
    <property type="component" value="Chromosome"/>
</dbReference>
<dbReference type="Gene3D" id="2.20.130.20">
    <property type="match status" value="1"/>
</dbReference>
<evidence type="ECO:0000313" key="8">
    <source>
        <dbReference type="Proteomes" id="UP000005435"/>
    </source>
</evidence>
<keyword evidence="4" id="KW-1133">Transmembrane helix</keyword>
<comment type="similarity">
    <text evidence="2">Belongs to the zinc-associated anti-sigma factor (ZAS) superfamily. Anti-sigma-W factor family.</text>
</comment>
<feature type="domain" description="Alpha-2-macroglobulin bait region" evidence="5">
    <location>
        <begin position="908"/>
        <end position="1047"/>
    </location>
</feature>
<dbReference type="PANTHER" id="PTHR40094:SF1">
    <property type="entry name" value="UBIQUITIN DOMAIN-CONTAINING PROTEIN"/>
    <property type="match status" value="1"/>
</dbReference>
<dbReference type="InterPro" id="IPR041916">
    <property type="entry name" value="Anti_sigma_zinc_sf"/>
</dbReference>
<dbReference type="InterPro" id="IPR032812">
    <property type="entry name" value="SbsA_Ig"/>
</dbReference>
<dbReference type="Gene3D" id="2.60.40.3710">
    <property type="match status" value="1"/>
</dbReference>
<dbReference type="Gene3D" id="1.10.10.1320">
    <property type="entry name" value="Anti-sigma factor, zinc-finger domain"/>
    <property type="match status" value="1"/>
</dbReference>